<dbReference type="GO" id="GO:0098046">
    <property type="term" value="C:type V protein secretion system complex"/>
    <property type="evidence" value="ECO:0007669"/>
    <property type="project" value="TreeGrafter"/>
</dbReference>
<keyword evidence="4" id="KW-1134">Transmembrane beta strand</keyword>
<feature type="chain" id="PRO_5022228419" evidence="10">
    <location>
        <begin position="21"/>
        <end position="552"/>
    </location>
</feature>
<dbReference type="InterPro" id="IPR051544">
    <property type="entry name" value="TPS_OM_transporter"/>
</dbReference>
<comment type="caution">
    <text evidence="12">The sequence shown here is derived from an EMBL/GenBank/DDBJ whole genome shotgun (WGS) entry which is preliminary data.</text>
</comment>
<evidence type="ECO:0000256" key="2">
    <source>
        <dbReference type="ARBA" id="ARBA00009055"/>
    </source>
</evidence>
<dbReference type="InterPro" id="IPR034746">
    <property type="entry name" value="POTRA"/>
</dbReference>
<sequence>MRARFSSSLLFAFFIPVVQGAENVQLFEQQMNHQQEQEKARYNQLETQGKDVRASDSGSQSAKIAFPQEPNCFEIRQVILNKDEKIPHWLPLHKLTSQAEGRCLGIEGIRTLATAIQNKLISHGYITTRVVIPRQDLNEGVLTLTVLPGVIGNITFSETSHKYANLYTTFPGHKGDILDLRAIEQGLENIQRIPGADANVILRPGENAGGTDIEIDRTQPSFWRVGGWFDDSGSKYTGRYQSGVALYLDNPTSLNDLFYVSAGRDLHFQNWRNSKNGSVYYSVPYGYWSLDMYASHNEYLQKISGTWADFQYQGKSNNLSLKVNRLLYRNASQKTTLSVQLLKNNSHYYLNDTEINNQERDVTQLITRLNHRHYVGQSIVDAMVSYQRNTSWFGAQQQASASAKSRIANLDLSALVPFTLLGQSMSYQPRYQQQYSPDRLATQDQFSIGNRWTVRGFDGEYNLSANKGYSLRNDINLNLPKLNQQLYVGMDYGKVSGGNNSFATGHLAGGVVGIRGGVGRISYDAFAGVPISKPASFETSPVSLGFTLQWQF</sequence>
<accession>A0A542CVK4</accession>
<dbReference type="InterPro" id="IPR027282">
    <property type="entry name" value="TPS"/>
</dbReference>
<dbReference type="GO" id="GO:0008320">
    <property type="term" value="F:protein transmembrane transporter activity"/>
    <property type="evidence" value="ECO:0007669"/>
    <property type="project" value="TreeGrafter"/>
</dbReference>
<dbReference type="Pfam" id="PF17287">
    <property type="entry name" value="POTRA_3"/>
    <property type="match status" value="1"/>
</dbReference>
<evidence type="ECO:0000256" key="3">
    <source>
        <dbReference type="ARBA" id="ARBA00022448"/>
    </source>
</evidence>
<dbReference type="Gene3D" id="2.40.160.50">
    <property type="entry name" value="membrane protein fhac: a member of the omp85/tpsb transporter family"/>
    <property type="match status" value="1"/>
</dbReference>
<dbReference type="InterPro" id="IPR013686">
    <property type="entry name" value="Polypept-transport_assoc_ShlB"/>
</dbReference>
<evidence type="ECO:0000256" key="4">
    <source>
        <dbReference type="ARBA" id="ARBA00022452"/>
    </source>
</evidence>
<evidence type="ECO:0000256" key="7">
    <source>
        <dbReference type="ARBA" id="ARBA00023136"/>
    </source>
</evidence>
<evidence type="ECO:0000256" key="10">
    <source>
        <dbReference type="SAM" id="SignalP"/>
    </source>
</evidence>
<evidence type="ECO:0000256" key="9">
    <source>
        <dbReference type="SAM" id="MobiDB-lite"/>
    </source>
</evidence>
<dbReference type="PANTHER" id="PTHR34597:SF3">
    <property type="entry name" value="OUTER MEMBRANE TRANSPORTER CDIB"/>
    <property type="match status" value="1"/>
</dbReference>
<evidence type="ECO:0000313" key="12">
    <source>
        <dbReference type="EMBL" id="TVZ69338.1"/>
    </source>
</evidence>
<keyword evidence="8" id="KW-0998">Cell outer membrane</keyword>
<evidence type="ECO:0000256" key="5">
    <source>
        <dbReference type="ARBA" id="ARBA00022692"/>
    </source>
</evidence>
<dbReference type="PIRSF" id="PIRSF029745">
    <property type="entry name" value="FhaC"/>
    <property type="match status" value="1"/>
</dbReference>
<protein>
    <submittedName>
        <fullName evidence="12">Hemolysin activation/secretion protein</fullName>
    </submittedName>
</protein>
<keyword evidence="6" id="KW-0653">Protein transport</keyword>
<dbReference type="GO" id="GO:0009279">
    <property type="term" value="C:cell outer membrane"/>
    <property type="evidence" value="ECO:0007669"/>
    <property type="project" value="UniProtKB-SubCell"/>
</dbReference>
<feature type="signal peptide" evidence="10">
    <location>
        <begin position="1"/>
        <end position="20"/>
    </location>
</feature>
<comment type="similarity">
    <text evidence="2">Belongs to the TPS (TC 1.B.20) family.</text>
</comment>
<proteinExistence type="inferred from homology"/>
<dbReference type="GO" id="GO:0046819">
    <property type="term" value="P:protein secretion by the type V secretion system"/>
    <property type="evidence" value="ECO:0007669"/>
    <property type="project" value="TreeGrafter"/>
</dbReference>
<gene>
    <name evidence="12" type="ORF">FHU10_1842</name>
</gene>
<dbReference type="PANTHER" id="PTHR34597">
    <property type="entry name" value="SLR1661 PROTEIN"/>
    <property type="match status" value="1"/>
</dbReference>
<evidence type="ECO:0000256" key="6">
    <source>
        <dbReference type="ARBA" id="ARBA00022927"/>
    </source>
</evidence>
<dbReference type="InterPro" id="IPR005565">
    <property type="entry name" value="Hemolysn_activator_HlyB_C"/>
</dbReference>
<keyword evidence="10" id="KW-0732">Signal</keyword>
<reference evidence="12" key="2">
    <citation type="submission" date="2019-08" db="EMBL/GenBank/DDBJ databases">
        <title>Investigation of anaerobic lignin degradation for improved lignocellulosic biofuels.</title>
        <authorList>
            <person name="Deangelis K.PhD."/>
        </authorList>
    </citation>
    <scope>NUCLEOTIDE SEQUENCE [LARGE SCALE GENOMIC DNA]</scope>
    <source>
        <strain evidence="12">128R</strain>
    </source>
</reference>
<dbReference type="AlphaFoldDB" id="A0A542CVK4"/>
<feature type="domain" description="POTRA" evidence="11">
    <location>
        <begin position="73"/>
        <end position="149"/>
    </location>
</feature>
<dbReference type="Pfam" id="PF08479">
    <property type="entry name" value="POTRA_2"/>
    <property type="match status" value="1"/>
</dbReference>
<name>A0A542CVK4_SERFO</name>
<dbReference type="EMBL" id="VISQ01000001">
    <property type="protein sequence ID" value="TVZ69338.1"/>
    <property type="molecule type" value="Genomic_DNA"/>
</dbReference>
<organism evidence="12">
    <name type="scientific">Serratia fonticola</name>
    <dbReference type="NCBI Taxonomy" id="47917"/>
    <lineage>
        <taxon>Bacteria</taxon>
        <taxon>Pseudomonadati</taxon>
        <taxon>Pseudomonadota</taxon>
        <taxon>Gammaproteobacteria</taxon>
        <taxon>Enterobacterales</taxon>
        <taxon>Yersiniaceae</taxon>
        <taxon>Serratia</taxon>
    </lineage>
</organism>
<comment type="subcellular location">
    <subcellularLocation>
        <location evidence="1">Cell outer membrane</location>
    </subcellularLocation>
</comment>
<dbReference type="OrthoDB" id="290122at2"/>
<dbReference type="Gene3D" id="3.10.20.310">
    <property type="entry name" value="membrane protein fhac"/>
    <property type="match status" value="1"/>
</dbReference>
<keyword evidence="7" id="KW-0472">Membrane</keyword>
<dbReference type="PROSITE" id="PS51779">
    <property type="entry name" value="POTRA"/>
    <property type="match status" value="1"/>
</dbReference>
<keyword evidence="3" id="KW-0813">Transport</keyword>
<evidence type="ECO:0000259" key="11">
    <source>
        <dbReference type="PROSITE" id="PS51779"/>
    </source>
</evidence>
<dbReference type="Pfam" id="PF03865">
    <property type="entry name" value="ShlB"/>
    <property type="match status" value="1"/>
</dbReference>
<dbReference type="InterPro" id="IPR035251">
    <property type="entry name" value="ShlB_POTRA"/>
</dbReference>
<feature type="region of interest" description="Disordered" evidence="9">
    <location>
        <begin position="35"/>
        <end position="60"/>
    </location>
</feature>
<reference evidence="12" key="1">
    <citation type="submission" date="2019-06" db="EMBL/GenBank/DDBJ databases">
        <authorList>
            <person name="Deangelis K."/>
            <person name="Huntemann M."/>
            <person name="Clum A."/>
            <person name="Pillay M."/>
            <person name="Palaniappan K."/>
            <person name="Varghese N."/>
            <person name="Mikhailova N."/>
            <person name="Stamatis D."/>
            <person name="Reddy T."/>
            <person name="Daum C."/>
            <person name="Shapiro N."/>
            <person name="Ivanova N."/>
            <person name="Kyrpides N."/>
            <person name="Woyke T."/>
        </authorList>
    </citation>
    <scope>NUCLEOTIDE SEQUENCE [LARGE SCALE GENOMIC DNA]</scope>
    <source>
        <strain evidence="12">128R</strain>
    </source>
</reference>
<evidence type="ECO:0000256" key="1">
    <source>
        <dbReference type="ARBA" id="ARBA00004442"/>
    </source>
</evidence>
<evidence type="ECO:0000256" key="8">
    <source>
        <dbReference type="ARBA" id="ARBA00023237"/>
    </source>
</evidence>
<keyword evidence="5" id="KW-0812">Transmembrane</keyword>